<feature type="region of interest" description="Disordered" evidence="1">
    <location>
        <begin position="350"/>
        <end position="536"/>
    </location>
</feature>
<feature type="compositionally biased region" description="Basic and acidic residues" evidence="1">
    <location>
        <begin position="751"/>
        <end position="781"/>
    </location>
</feature>
<accession>A0ABR3TAY6</accession>
<feature type="region of interest" description="Disordered" evidence="1">
    <location>
        <begin position="564"/>
        <end position="604"/>
    </location>
</feature>
<feature type="compositionally biased region" description="Basic and acidic residues" evidence="1">
    <location>
        <begin position="488"/>
        <end position="503"/>
    </location>
</feature>
<comment type="caution">
    <text evidence="2">The sequence shown here is derived from an EMBL/GenBank/DDBJ whole genome shotgun (WGS) entry which is preliminary data.</text>
</comment>
<feature type="compositionally biased region" description="Gly residues" evidence="1">
    <location>
        <begin position="786"/>
        <end position="796"/>
    </location>
</feature>
<organism evidence="2 3">
    <name type="scientific">Neofusicoccum ribis</name>
    <dbReference type="NCBI Taxonomy" id="45134"/>
    <lineage>
        <taxon>Eukaryota</taxon>
        <taxon>Fungi</taxon>
        <taxon>Dikarya</taxon>
        <taxon>Ascomycota</taxon>
        <taxon>Pezizomycotina</taxon>
        <taxon>Dothideomycetes</taxon>
        <taxon>Dothideomycetes incertae sedis</taxon>
        <taxon>Botryosphaeriales</taxon>
        <taxon>Botryosphaeriaceae</taxon>
        <taxon>Neofusicoccum</taxon>
    </lineage>
</organism>
<feature type="compositionally biased region" description="Basic and acidic residues" evidence="1">
    <location>
        <begin position="643"/>
        <end position="675"/>
    </location>
</feature>
<feature type="compositionally biased region" description="Low complexity" evidence="1">
    <location>
        <begin position="721"/>
        <end position="732"/>
    </location>
</feature>
<feature type="region of interest" description="Disordered" evidence="1">
    <location>
        <begin position="127"/>
        <end position="202"/>
    </location>
</feature>
<feature type="compositionally biased region" description="Basic and acidic residues" evidence="1">
    <location>
        <begin position="152"/>
        <end position="161"/>
    </location>
</feature>
<name>A0ABR3TAY6_9PEZI</name>
<protein>
    <submittedName>
        <fullName evidence="2">Uncharacterized protein</fullName>
    </submittedName>
</protein>
<feature type="compositionally biased region" description="Acidic residues" evidence="1">
    <location>
        <begin position="356"/>
        <end position="374"/>
    </location>
</feature>
<feature type="compositionally biased region" description="Basic and acidic residues" evidence="1">
    <location>
        <begin position="435"/>
        <end position="445"/>
    </location>
</feature>
<feature type="compositionally biased region" description="Basic and acidic residues" evidence="1">
    <location>
        <begin position="622"/>
        <end position="635"/>
    </location>
</feature>
<sequence>MSAFHQPRARRGLADGSRKLSNAEKFRARYGHFGERMPRSTDFDDPMAPADEDPIEAYEDWKRQRLASIYGEDDAHQPSEDVHQPYAYEKPDHRFPAEEVVEEVHKPYTYEKPIHVFPVEEYLQQLSEEESLEGSDDFSRKLLQNTGPYGSTREEEFEPAHKGFTSYPRKRLEPVHSAPYTRSADFNPSANPTANDQPVKKYRDPFAGAPRYKWWEAWKDPTQLPECPLPPALAAHYAWEAEEKKMREAGKDTDDSGRKLRDFTGKEFSLLRLMSADVRLADPNEPLEPPDYKEEREEPQHVRTPLKYSDFNWDLMQDPADSILASTPGVHRKLNLNWHRFGNAKLDEVIRQQNEPVEEESEPEIDLPTEAELDEQNRQRYRPRPKPEPKQEPSTPEQEPSMPKQEPSIPEQGPSTPVTTPPEPKRHPGPMTPEQLDKSIQEIHKRAGTPSRPPGEKPDPAQDVLRALSRKLSPTSSPPPREDDDDDSKSTHARQDSVTENQKKPNVPQKRSSNLQQALATITPSYKLPKFPKLPQFPKSALSTILGKTRGADHDYGDSTVESLKGLMLPSGTPSPVEAPEQTSQEIDTPSAKPKNTAERERQQEILQLRSMNARLTAARSSIRDANRNARHLENSVDAAEPLAKDVKQMHNMEETKTIITHDHRDWYGDGKGDPVGENPQKQPPAKSRDIEHPGPPPPDVGKGTDATAAKDAGKGRKSESPSSGSQQSSRSVKGAEPKILNANPPAEESPEVRQHNKEMENRAERAATRISNEDAEKDKVPPGFWSGGHGGTKGQ</sequence>
<feature type="region of interest" description="Disordered" evidence="1">
    <location>
        <begin position="618"/>
        <end position="796"/>
    </location>
</feature>
<evidence type="ECO:0000256" key="1">
    <source>
        <dbReference type="SAM" id="MobiDB-lite"/>
    </source>
</evidence>
<reference evidence="2 3" key="1">
    <citation type="submission" date="2024-02" db="EMBL/GenBank/DDBJ databases">
        <title>De novo assembly and annotation of 12 fungi associated with fruit tree decline syndrome in Ontario, Canada.</title>
        <authorList>
            <person name="Sulman M."/>
            <person name="Ellouze W."/>
            <person name="Ilyukhin E."/>
        </authorList>
    </citation>
    <scope>NUCLEOTIDE SEQUENCE [LARGE SCALE GENOMIC DNA]</scope>
    <source>
        <strain evidence="2 3">M1-105</strain>
    </source>
</reference>
<proteinExistence type="predicted"/>
<evidence type="ECO:0000313" key="3">
    <source>
        <dbReference type="Proteomes" id="UP001521116"/>
    </source>
</evidence>
<feature type="compositionally biased region" description="Polar residues" evidence="1">
    <location>
        <begin position="184"/>
        <end position="196"/>
    </location>
</feature>
<evidence type="ECO:0000313" key="2">
    <source>
        <dbReference type="EMBL" id="KAL1636451.1"/>
    </source>
</evidence>
<feature type="region of interest" description="Disordered" evidence="1">
    <location>
        <begin position="1"/>
        <end position="52"/>
    </location>
</feature>
<feature type="compositionally biased region" description="Basic and acidic residues" evidence="1">
    <location>
        <begin position="12"/>
        <end position="42"/>
    </location>
</feature>
<feature type="compositionally biased region" description="Acidic residues" evidence="1">
    <location>
        <begin position="127"/>
        <end position="136"/>
    </location>
</feature>
<feature type="region of interest" description="Disordered" evidence="1">
    <location>
        <begin position="281"/>
        <end position="304"/>
    </location>
</feature>
<feature type="compositionally biased region" description="Basic and acidic residues" evidence="1">
    <location>
        <begin position="290"/>
        <end position="301"/>
    </location>
</feature>
<keyword evidence="3" id="KW-1185">Reference proteome</keyword>
<gene>
    <name evidence="2" type="ORF">SLS56_001034</name>
</gene>
<dbReference type="Proteomes" id="UP001521116">
    <property type="component" value="Unassembled WGS sequence"/>
</dbReference>
<feature type="compositionally biased region" description="Polar residues" evidence="1">
    <location>
        <begin position="509"/>
        <end position="524"/>
    </location>
</feature>
<feature type="compositionally biased region" description="Low complexity" evidence="1">
    <location>
        <begin position="527"/>
        <end position="536"/>
    </location>
</feature>
<dbReference type="EMBL" id="JAJVDC020000006">
    <property type="protein sequence ID" value="KAL1636451.1"/>
    <property type="molecule type" value="Genomic_DNA"/>
</dbReference>